<comment type="caution">
    <text evidence="1">The sequence shown here is derived from an EMBL/GenBank/DDBJ whole genome shotgun (WGS) entry which is preliminary data.</text>
</comment>
<keyword evidence="2" id="KW-1185">Reference proteome</keyword>
<gene>
    <name evidence="1" type="ORF">L6773_19810</name>
</gene>
<organism evidence="1 2">
    <name type="scientific">Rhodohalobacter sulfatireducens</name>
    <dbReference type="NCBI Taxonomy" id="2911366"/>
    <lineage>
        <taxon>Bacteria</taxon>
        <taxon>Pseudomonadati</taxon>
        <taxon>Balneolota</taxon>
        <taxon>Balneolia</taxon>
        <taxon>Balneolales</taxon>
        <taxon>Balneolaceae</taxon>
        <taxon>Rhodohalobacter</taxon>
    </lineage>
</organism>
<keyword evidence="1" id="KW-0489">Methyltransferase</keyword>
<dbReference type="Gene3D" id="3.40.50.150">
    <property type="entry name" value="Vaccinia Virus protein VP39"/>
    <property type="match status" value="1"/>
</dbReference>
<protein>
    <submittedName>
        <fullName evidence="1">Class I SAM-dependent methyltransferase</fullName>
    </submittedName>
</protein>
<dbReference type="RefSeq" id="WP_237856319.1">
    <property type="nucleotide sequence ID" value="NZ_JAKLWS010000045.1"/>
</dbReference>
<dbReference type="SUPFAM" id="SSF53335">
    <property type="entry name" value="S-adenosyl-L-methionine-dependent methyltransferases"/>
    <property type="match status" value="1"/>
</dbReference>
<dbReference type="Proteomes" id="UP001165366">
    <property type="component" value="Unassembled WGS sequence"/>
</dbReference>
<name>A0ABS9KJ26_9BACT</name>
<evidence type="ECO:0000313" key="1">
    <source>
        <dbReference type="EMBL" id="MCG2590826.1"/>
    </source>
</evidence>
<evidence type="ECO:0000313" key="2">
    <source>
        <dbReference type="Proteomes" id="UP001165366"/>
    </source>
</evidence>
<reference evidence="1" key="1">
    <citation type="submission" date="2022-01" db="EMBL/GenBank/DDBJ databases">
        <authorList>
            <person name="Wang Y."/>
        </authorList>
    </citation>
    <scope>NUCLEOTIDE SEQUENCE</scope>
    <source>
        <strain evidence="1">WB101</strain>
    </source>
</reference>
<dbReference type="Pfam" id="PF13489">
    <property type="entry name" value="Methyltransf_23"/>
    <property type="match status" value="1"/>
</dbReference>
<dbReference type="GO" id="GO:0008168">
    <property type="term" value="F:methyltransferase activity"/>
    <property type="evidence" value="ECO:0007669"/>
    <property type="project" value="UniProtKB-KW"/>
</dbReference>
<reference evidence="1" key="2">
    <citation type="submission" date="2024-05" db="EMBL/GenBank/DDBJ databases">
        <title>Rhodohalobacter halophilus gen. nov., sp. nov., a moderately halophilic member of the family Balneolaceae.</title>
        <authorList>
            <person name="Xia J."/>
        </authorList>
    </citation>
    <scope>NUCLEOTIDE SEQUENCE</scope>
    <source>
        <strain evidence="1">WB101</strain>
    </source>
</reference>
<proteinExistence type="predicted"/>
<dbReference type="PANTHER" id="PTHR43861:SF6">
    <property type="entry name" value="METHYLTRANSFERASE TYPE 11"/>
    <property type="match status" value="1"/>
</dbReference>
<dbReference type="EMBL" id="JAKLWS010000045">
    <property type="protein sequence ID" value="MCG2590826.1"/>
    <property type="molecule type" value="Genomic_DNA"/>
</dbReference>
<dbReference type="PANTHER" id="PTHR43861">
    <property type="entry name" value="TRANS-ACONITATE 2-METHYLTRANSFERASE-RELATED"/>
    <property type="match status" value="1"/>
</dbReference>
<sequence>MTSKVFKCNVCGSTSAEHLLTIYKPDRFEKAEGVNETGYKRKWVKCENCGMAVNHMSKVSEKAINNVASSYYEIDLGGKSELQKKFDYVMNLSEEESDNLGRVNRIIDFLNKHFDDPNGIDICDVGSGLGVFPSKLIEVSDSYGIENLNIIGIEPDPISYSFLQSLDRFPVVDGFFPDAVNGKKFDLITLNKVLEHISDPVDMLDSIYKKVKDDGGLAYIEVPCITNTSYKPPQDGSLGALHYNLYSINTLSSLIDNTGFQTVLAERITEPSGKISVYAIAAKI</sequence>
<accession>A0ABS9KJ26</accession>
<keyword evidence="1" id="KW-0808">Transferase</keyword>
<dbReference type="GO" id="GO:0032259">
    <property type="term" value="P:methylation"/>
    <property type="evidence" value="ECO:0007669"/>
    <property type="project" value="UniProtKB-KW"/>
</dbReference>
<dbReference type="InterPro" id="IPR029063">
    <property type="entry name" value="SAM-dependent_MTases_sf"/>
</dbReference>